<dbReference type="AlphaFoldDB" id="A0A9W9YXP6"/>
<accession>A0A9W9YXP6</accession>
<keyword evidence="2" id="KW-1185">Reference proteome</keyword>
<dbReference type="EMBL" id="MU826848">
    <property type="protein sequence ID" value="KAJ7371330.1"/>
    <property type="molecule type" value="Genomic_DNA"/>
</dbReference>
<feature type="non-terminal residue" evidence="1">
    <location>
        <position position="1"/>
    </location>
</feature>
<comment type="caution">
    <text evidence="1">The sequence shown here is derived from an EMBL/GenBank/DDBJ whole genome shotgun (WGS) entry which is preliminary data.</text>
</comment>
<organism evidence="1 2">
    <name type="scientific">Desmophyllum pertusum</name>
    <dbReference type="NCBI Taxonomy" id="174260"/>
    <lineage>
        <taxon>Eukaryota</taxon>
        <taxon>Metazoa</taxon>
        <taxon>Cnidaria</taxon>
        <taxon>Anthozoa</taxon>
        <taxon>Hexacorallia</taxon>
        <taxon>Scleractinia</taxon>
        <taxon>Caryophylliina</taxon>
        <taxon>Caryophylliidae</taxon>
        <taxon>Desmophyllum</taxon>
    </lineage>
</organism>
<name>A0A9W9YXP6_9CNID</name>
<evidence type="ECO:0000313" key="2">
    <source>
        <dbReference type="Proteomes" id="UP001163046"/>
    </source>
</evidence>
<protein>
    <submittedName>
        <fullName evidence="1">Uncharacterized protein</fullName>
    </submittedName>
</protein>
<proteinExistence type="predicted"/>
<gene>
    <name evidence="1" type="ORF">OS493_026427</name>
</gene>
<sequence>SSLVCQPTELSRSVCGNQPIQQSENISGGQLFQQCGNSIDRQPTHINTNTSVECPNNDPPTKCSLSFHNY</sequence>
<evidence type="ECO:0000313" key="1">
    <source>
        <dbReference type="EMBL" id="KAJ7371330.1"/>
    </source>
</evidence>
<dbReference type="Proteomes" id="UP001163046">
    <property type="component" value="Unassembled WGS sequence"/>
</dbReference>
<feature type="non-terminal residue" evidence="1">
    <location>
        <position position="70"/>
    </location>
</feature>
<reference evidence="1" key="1">
    <citation type="submission" date="2023-01" db="EMBL/GenBank/DDBJ databases">
        <title>Genome assembly of the deep-sea coral Lophelia pertusa.</title>
        <authorList>
            <person name="Herrera S."/>
            <person name="Cordes E."/>
        </authorList>
    </citation>
    <scope>NUCLEOTIDE SEQUENCE</scope>
    <source>
        <strain evidence="1">USNM1676648</strain>
        <tissue evidence="1">Polyp</tissue>
    </source>
</reference>